<comment type="similarity">
    <text evidence="2 12">Belongs to the peptidase M48B family.</text>
</comment>
<feature type="domain" description="Peptidase M48" evidence="13">
    <location>
        <begin position="85"/>
        <end position="294"/>
    </location>
</feature>
<evidence type="ECO:0000256" key="3">
    <source>
        <dbReference type="ARBA" id="ARBA00022475"/>
    </source>
</evidence>
<protein>
    <recommendedName>
        <fullName evidence="12">Protease HtpX homolog</fullName>
        <ecNumber evidence="12">3.4.24.-</ecNumber>
    </recommendedName>
</protein>
<keyword evidence="10 12" id="KW-0482">Metalloprotease</keyword>
<dbReference type="Pfam" id="PF01435">
    <property type="entry name" value="Peptidase_M48"/>
    <property type="match status" value="1"/>
</dbReference>
<evidence type="ECO:0000256" key="2">
    <source>
        <dbReference type="ARBA" id="ARBA00009779"/>
    </source>
</evidence>
<evidence type="ECO:0000256" key="4">
    <source>
        <dbReference type="ARBA" id="ARBA00022670"/>
    </source>
</evidence>
<dbReference type="Proteomes" id="UP000580891">
    <property type="component" value="Unassembled WGS sequence"/>
</dbReference>
<dbReference type="AlphaFoldDB" id="A0A7V9Z1N6"/>
<dbReference type="PANTHER" id="PTHR43221:SF1">
    <property type="entry name" value="PROTEASE HTPX"/>
    <property type="match status" value="1"/>
</dbReference>
<dbReference type="GO" id="GO:0008270">
    <property type="term" value="F:zinc ion binding"/>
    <property type="evidence" value="ECO:0007669"/>
    <property type="project" value="UniProtKB-UniRule"/>
</dbReference>
<reference evidence="14 15" key="1">
    <citation type="submission" date="2020-07" db="EMBL/GenBank/DDBJ databases">
        <title>Genomic Encyclopedia of Type Strains, Phase IV (KMG-IV): sequencing the most valuable type-strain genomes for metagenomic binning, comparative biology and taxonomic classification.</title>
        <authorList>
            <person name="Goeker M."/>
        </authorList>
    </citation>
    <scope>NUCLEOTIDE SEQUENCE [LARGE SCALE GENOMIC DNA]</scope>
    <source>
        <strain evidence="14 15">DSM 25220</strain>
    </source>
</reference>
<evidence type="ECO:0000256" key="7">
    <source>
        <dbReference type="ARBA" id="ARBA00022801"/>
    </source>
</evidence>
<evidence type="ECO:0000256" key="1">
    <source>
        <dbReference type="ARBA" id="ARBA00004651"/>
    </source>
</evidence>
<keyword evidence="5 12" id="KW-0812">Transmembrane</keyword>
<gene>
    <name evidence="12" type="primary">htpX</name>
    <name evidence="14" type="ORF">HNQ85_002616</name>
</gene>
<evidence type="ECO:0000256" key="11">
    <source>
        <dbReference type="ARBA" id="ARBA00023136"/>
    </source>
</evidence>
<sequence>MLKRISLFVLTNLLVVTTIIVITSLLGVNRFIYENGIYISELLIFSLVVGFTGSLFSLWISRWMAIQLMGVYIIHPQQPRNNVEQMLVEKVHGLAKKAGLPVMPKVGIYDSPEVNAFATGPSKRRSLVAVSTGLLQHMDEQAIEGVLAHEIAHIANGDMVTMTLLQGIINTFVEFLSRVISFIISKFVREELAHIVYLISYFVFSMVFSLLGILVVFAFSRKREYAADKGGAKLAGKEKMIHALRQLQSSLGWIDNSHAAVSTLKINNQQKHSLFSTLFSTHPSLEERIEYLQTLK</sequence>
<feature type="binding site" evidence="12">
    <location>
        <position position="224"/>
    </location>
    <ligand>
        <name>Zn(2+)</name>
        <dbReference type="ChEBI" id="CHEBI:29105"/>
        <note>catalytic</note>
    </ligand>
</feature>
<keyword evidence="8 12" id="KW-0862">Zinc</keyword>
<dbReference type="GO" id="GO:0005886">
    <property type="term" value="C:plasma membrane"/>
    <property type="evidence" value="ECO:0007669"/>
    <property type="project" value="UniProtKB-SubCell"/>
</dbReference>
<evidence type="ECO:0000259" key="13">
    <source>
        <dbReference type="Pfam" id="PF01435"/>
    </source>
</evidence>
<dbReference type="Gene3D" id="3.30.2010.10">
    <property type="entry name" value="Metalloproteases ('zincins'), catalytic domain"/>
    <property type="match status" value="1"/>
</dbReference>
<feature type="transmembrane region" description="Helical" evidence="12">
    <location>
        <begin position="194"/>
        <end position="219"/>
    </location>
</feature>
<dbReference type="EC" id="3.4.24.-" evidence="12"/>
<keyword evidence="15" id="KW-1185">Reference proteome</keyword>
<evidence type="ECO:0000256" key="5">
    <source>
        <dbReference type="ARBA" id="ARBA00022692"/>
    </source>
</evidence>
<evidence type="ECO:0000256" key="6">
    <source>
        <dbReference type="ARBA" id="ARBA00022723"/>
    </source>
</evidence>
<proteinExistence type="inferred from homology"/>
<comment type="subcellular location">
    <subcellularLocation>
        <location evidence="1 12">Cell membrane</location>
        <topology evidence="1 12">Multi-pass membrane protein</topology>
    </subcellularLocation>
</comment>
<dbReference type="GO" id="GO:0004222">
    <property type="term" value="F:metalloendopeptidase activity"/>
    <property type="evidence" value="ECO:0007669"/>
    <property type="project" value="UniProtKB-UniRule"/>
</dbReference>
<comment type="cofactor">
    <cofactor evidence="12">
        <name>Zn(2+)</name>
        <dbReference type="ChEBI" id="CHEBI:29105"/>
    </cofactor>
    <text evidence="12">Binds 1 zinc ion per subunit.</text>
</comment>
<dbReference type="PANTHER" id="PTHR43221">
    <property type="entry name" value="PROTEASE HTPX"/>
    <property type="match status" value="1"/>
</dbReference>
<keyword evidence="14" id="KW-0346">Stress response</keyword>
<keyword evidence="7 12" id="KW-0378">Hydrolase</keyword>
<evidence type="ECO:0000256" key="12">
    <source>
        <dbReference type="HAMAP-Rule" id="MF_00188"/>
    </source>
</evidence>
<evidence type="ECO:0000313" key="15">
    <source>
        <dbReference type="Proteomes" id="UP000580891"/>
    </source>
</evidence>
<feature type="binding site" evidence="12">
    <location>
        <position position="153"/>
    </location>
    <ligand>
        <name>Zn(2+)</name>
        <dbReference type="ChEBI" id="CHEBI:29105"/>
        <note>catalytic</note>
    </ligand>
</feature>
<dbReference type="InterPro" id="IPR050083">
    <property type="entry name" value="HtpX_protease"/>
</dbReference>
<dbReference type="HAMAP" id="MF_00188">
    <property type="entry name" value="Pept_M48_protease_HtpX"/>
    <property type="match status" value="1"/>
</dbReference>
<evidence type="ECO:0000256" key="10">
    <source>
        <dbReference type="ARBA" id="ARBA00023049"/>
    </source>
</evidence>
<organism evidence="14 15">
    <name type="scientific">[Anoxybacillus] calidus</name>
    <dbReference type="NCBI Taxonomy" id="575178"/>
    <lineage>
        <taxon>Bacteria</taxon>
        <taxon>Bacillati</taxon>
        <taxon>Bacillota</taxon>
        <taxon>Bacilli</taxon>
        <taxon>Bacillales</taxon>
        <taxon>Anoxybacillaceae</taxon>
        <taxon>Paranoxybacillus</taxon>
    </lineage>
</organism>
<keyword evidence="9 12" id="KW-1133">Transmembrane helix</keyword>
<evidence type="ECO:0000256" key="9">
    <source>
        <dbReference type="ARBA" id="ARBA00022989"/>
    </source>
</evidence>
<dbReference type="NCBIfam" id="NF003965">
    <property type="entry name" value="PRK05457.1"/>
    <property type="match status" value="1"/>
</dbReference>
<keyword evidence="6 12" id="KW-0479">Metal-binding</keyword>
<evidence type="ECO:0000256" key="8">
    <source>
        <dbReference type="ARBA" id="ARBA00022833"/>
    </source>
</evidence>
<dbReference type="GO" id="GO:0006508">
    <property type="term" value="P:proteolysis"/>
    <property type="evidence" value="ECO:0007669"/>
    <property type="project" value="UniProtKB-KW"/>
</dbReference>
<feature type="transmembrane region" description="Helical" evidence="12">
    <location>
        <begin position="7"/>
        <end position="32"/>
    </location>
</feature>
<comment type="caution">
    <text evidence="14">The sequence shown here is derived from an EMBL/GenBank/DDBJ whole genome shotgun (WGS) entry which is preliminary data.</text>
</comment>
<keyword evidence="3 12" id="KW-1003">Cell membrane</keyword>
<dbReference type="InterPro" id="IPR022919">
    <property type="entry name" value="Pept_M48_protease_HtpX"/>
</dbReference>
<keyword evidence="4 12" id="KW-0645">Protease</keyword>
<dbReference type="CDD" id="cd07335">
    <property type="entry name" value="M48B_HtpX_like"/>
    <property type="match status" value="1"/>
</dbReference>
<dbReference type="EMBL" id="JACDUU010000006">
    <property type="protein sequence ID" value="MBA2872307.1"/>
    <property type="molecule type" value="Genomic_DNA"/>
</dbReference>
<feature type="transmembrane region" description="Helical" evidence="12">
    <location>
        <begin position="38"/>
        <end position="60"/>
    </location>
</feature>
<accession>A0A7V9Z1N6</accession>
<feature type="binding site" evidence="12">
    <location>
        <position position="149"/>
    </location>
    <ligand>
        <name>Zn(2+)</name>
        <dbReference type="ChEBI" id="CHEBI:29105"/>
        <note>catalytic</note>
    </ligand>
</feature>
<feature type="active site" evidence="12">
    <location>
        <position position="150"/>
    </location>
</feature>
<dbReference type="InterPro" id="IPR001915">
    <property type="entry name" value="Peptidase_M48"/>
</dbReference>
<keyword evidence="11 12" id="KW-0472">Membrane</keyword>
<evidence type="ECO:0000313" key="14">
    <source>
        <dbReference type="EMBL" id="MBA2872307.1"/>
    </source>
</evidence>
<feature type="transmembrane region" description="Helical" evidence="12">
    <location>
        <begin position="168"/>
        <end position="188"/>
    </location>
</feature>
<dbReference type="RefSeq" id="WP_181538084.1">
    <property type="nucleotide sequence ID" value="NZ_JACDUU010000006.1"/>
</dbReference>
<name>A0A7V9Z1N6_9BACL</name>